<dbReference type="PANTHER" id="PTHR48021:SF46">
    <property type="entry name" value="MAJOR FACILITATOR SUPERFAMILY (MFS) PROFILE DOMAIN-CONTAINING PROTEIN"/>
    <property type="match status" value="1"/>
</dbReference>
<evidence type="ECO:0000259" key="9">
    <source>
        <dbReference type="PROSITE" id="PS50850"/>
    </source>
</evidence>
<dbReference type="EMBL" id="JARQZJ010000035">
    <property type="protein sequence ID" value="KAK9876089.1"/>
    <property type="molecule type" value="Genomic_DNA"/>
</dbReference>
<dbReference type="PROSITE" id="PS50850">
    <property type="entry name" value="MFS"/>
    <property type="match status" value="1"/>
</dbReference>
<name>A0AAW1U9V4_9CUCU</name>
<dbReference type="Gene3D" id="1.20.1250.20">
    <property type="entry name" value="MFS general substrate transporter like domains"/>
    <property type="match status" value="1"/>
</dbReference>
<keyword evidence="7 8" id="KW-0472">Membrane</keyword>
<feature type="transmembrane region" description="Helical" evidence="8">
    <location>
        <begin position="342"/>
        <end position="361"/>
    </location>
</feature>
<keyword evidence="11" id="KW-1185">Reference proteome</keyword>
<feature type="domain" description="Major facilitator superfamily (MFS) profile" evidence="9">
    <location>
        <begin position="1"/>
        <end position="396"/>
    </location>
</feature>
<dbReference type="InterPro" id="IPR036259">
    <property type="entry name" value="MFS_trans_sf"/>
</dbReference>
<sequence length="410" mass="45868">MYAGWTSPFIPKLLRGEDYPFKITNEVASYIAVFGPVGEVFGELLAMLLVDKLGRRMTLLALGTTMLFSSIFIYFSFMSPILLFLARFCGGISLGSVLCVNPIYISEISRPQIRGKLGVMMAFLYSAGTASINMIGNYYMAFSLMPESPYFLLMKKDVQAAAKSLNFFRMSQNVDKELTTLNLAVLRQLGESKRYKDIFVVKSNRKALLLMSFGRMTQILTGSTAFIMYAQNLLADSKNFVEPQFAVIVIYFVQACLTPFTGYFCDKWGRVPLLVSSSAVCSLCLISLGGYFVLKDFEDLRLPISCPVFILGFFYMSYQLGLGSVIDVLAGELFSTSIKSRAICFASMFFSVAIIISTKFYQISTDYWHPSVAPFVFAIFAILGAICIRKYFPETKGKSLEEIQQELKGK</sequence>
<feature type="transmembrane region" description="Helical" evidence="8">
    <location>
        <begin position="367"/>
        <end position="388"/>
    </location>
</feature>
<evidence type="ECO:0000256" key="3">
    <source>
        <dbReference type="ARBA" id="ARBA00022475"/>
    </source>
</evidence>
<dbReference type="Pfam" id="PF00083">
    <property type="entry name" value="Sugar_tr"/>
    <property type="match status" value="2"/>
</dbReference>
<dbReference type="Proteomes" id="UP001431783">
    <property type="component" value="Unassembled WGS sequence"/>
</dbReference>
<comment type="subcellular location">
    <subcellularLocation>
        <location evidence="1">Cell membrane</location>
        <topology evidence="1">Multi-pass membrane protein</topology>
    </subcellularLocation>
</comment>
<dbReference type="SUPFAM" id="SSF103473">
    <property type="entry name" value="MFS general substrate transporter"/>
    <property type="match status" value="1"/>
</dbReference>
<keyword evidence="4" id="KW-0762">Sugar transport</keyword>
<evidence type="ECO:0000256" key="5">
    <source>
        <dbReference type="ARBA" id="ARBA00022692"/>
    </source>
</evidence>
<evidence type="ECO:0000256" key="4">
    <source>
        <dbReference type="ARBA" id="ARBA00022597"/>
    </source>
</evidence>
<feature type="transmembrane region" description="Helical" evidence="8">
    <location>
        <begin position="57"/>
        <end position="75"/>
    </location>
</feature>
<evidence type="ECO:0000313" key="10">
    <source>
        <dbReference type="EMBL" id="KAK9876089.1"/>
    </source>
</evidence>
<evidence type="ECO:0000256" key="8">
    <source>
        <dbReference type="SAM" id="Phobius"/>
    </source>
</evidence>
<feature type="transmembrane region" description="Helical" evidence="8">
    <location>
        <begin position="309"/>
        <end position="330"/>
    </location>
</feature>
<evidence type="ECO:0000256" key="2">
    <source>
        <dbReference type="ARBA" id="ARBA00022448"/>
    </source>
</evidence>
<dbReference type="PROSITE" id="PS00216">
    <property type="entry name" value="SUGAR_TRANSPORT_1"/>
    <property type="match status" value="1"/>
</dbReference>
<feature type="transmembrane region" description="Helical" evidence="8">
    <location>
        <begin position="245"/>
        <end position="264"/>
    </location>
</feature>
<evidence type="ECO:0000313" key="11">
    <source>
        <dbReference type="Proteomes" id="UP001431783"/>
    </source>
</evidence>
<gene>
    <name evidence="10" type="ORF">WA026_011196</name>
</gene>
<evidence type="ECO:0000256" key="7">
    <source>
        <dbReference type="ARBA" id="ARBA00023136"/>
    </source>
</evidence>
<keyword evidence="5 8" id="KW-0812">Transmembrane</keyword>
<evidence type="ECO:0000256" key="1">
    <source>
        <dbReference type="ARBA" id="ARBA00004651"/>
    </source>
</evidence>
<keyword evidence="2" id="KW-0813">Transport</keyword>
<organism evidence="10 11">
    <name type="scientific">Henosepilachna vigintioctopunctata</name>
    <dbReference type="NCBI Taxonomy" id="420089"/>
    <lineage>
        <taxon>Eukaryota</taxon>
        <taxon>Metazoa</taxon>
        <taxon>Ecdysozoa</taxon>
        <taxon>Arthropoda</taxon>
        <taxon>Hexapoda</taxon>
        <taxon>Insecta</taxon>
        <taxon>Pterygota</taxon>
        <taxon>Neoptera</taxon>
        <taxon>Endopterygota</taxon>
        <taxon>Coleoptera</taxon>
        <taxon>Polyphaga</taxon>
        <taxon>Cucujiformia</taxon>
        <taxon>Coccinelloidea</taxon>
        <taxon>Coccinellidae</taxon>
        <taxon>Epilachninae</taxon>
        <taxon>Epilachnini</taxon>
        <taxon>Henosepilachna</taxon>
    </lineage>
</organism>
<dbReference type="InterPro" id="IPR020846">
    <property type="entry name" value="MFS_dom"/>
</dbReference>
<dbReference type="AlphaFoldDB" id="A0AAW1U9V4"/>
<dbReference type="InterPro" id="IPR050549">
    <property type="entry name" value="MFS_Trehalose_Transporter"/>
</dbReference>
<reference evidence="10 11" key="1">
    <citation type="submission" date="2023-03" db="EMBL/GenBank/DDBJ databases">
        <title>Genome insight into feeding habits of ladybird beetles.</title>
        <authorList>
            <person name="Li H.-S."/>
            <person name="Huang Y.-H."/>
            <person name="Pang H."/>
        </authorList>
    </citation>
    <scope>NUCLEOTIDE SEQUENCE [LARGE SCALE GENOMIC DNA]</scope>
    <source>
        <strain evidence="10">SYSU_2023b</strain>
        <tissue evidence="10">Whole body</tissue>
    </source>
</reference>
<keyword evidence="6 8" id="KW-1133">Transmembrane helix</keyword>
<feature type="transmembrane region" description="Helical" evidence="8">
    <location>
        <begin position="81"/>
        <end position="105"/>
    </location>
</feature>
<dbReference type="InterPro" id="IPR005829">
    <property type="entry name" value="Sugar_transporter_CS"/>
</dbReference>
<protein>
    <recommendedName>
        <fullName evidence="9">Major facilitator superfamily (MFS) profile domain-containing protein</fullName>
    </recommendedName>
</protein>
<comment type="caution">
    <text evidence="10">The sequence shown here is derived from an EMBL/GenBank/DDBJ whole genome shotgun (WGS) entry which is preliminary data.</text>
</comment>
<dbReference type="GO" id="GO:0005886">
    <property type="term" value="C:plasma membrane"/>
    <property type="evidence" value="ECO:0007669"/>
    <property type="project" value="UniProtKB-SubCell"/>
</dbReference>
<feature type="transmembrane region" description="Helical" evidence="8">
    <location>
        <begin position="27"/>
        <end position="50"/>
    </location>
</feature>
<dbReference type="FunFam" id="1.20.1250.20:FF:000218">
    <property type="entry name" value="facilitated trehalose transporter Tret1"/>
    <property type="match status" value="1"/>
</dbReference>
<proteinExistence type="predicted"/>
<evidence type="ECO:0000256" key="6">
    <source>
        <dbReference type="ARBA" id="ARBA00022989"/>
    </source>
</evidence>
<feature type="transmembrane region" description="Helical" evidence="8">
    <location>
        <begin position="271"/>
        <end position="294"/>
    </location>
</feature>
<dbReference type="InterPro" id="IPR005828">
    <property type="entry name" value="MFS_sugar_transport-like"/>
</dbReference>
<keyword evidence="3" id="KW-1003">Cell membrane</keyword>
<dbReference type="PANTHER" id="PTHR48021">
    <property type="match status" value="1"/>
</dbReference>
<accession>A0AAW1U9V4</accession>
<dbReference type="GO" id="GO:0022857">
    <property type="term" value="F:transmembrane transporter activity"/>
    <property type="evidence" value="ECO:0007669"/>
    <property type="project" value="InterPro"/>
</dbReference>